<name>A0A518KBE2_9BACT</name>
<feature type="transmembrane region" description="Helical" evidence="6">
    <location>
        <begin position="27"/>
        <end position="51"/>
    </location>
</feature>
<dbReference type="Pfam" id="PF04277">
    <property type="entry name" value="OAD_gamma"/>
    <property type="match status" value="1"/>
</dbReference>
<evidence type="ECO:0000313" key="8">
    <source>
        <dbReference type="Proteomes" id="UP000316426"/>
    </source>
</evidence>
<accession>A0A518KBE2</accession>
<evidence type="ECO:0000256" key="4">
    <source>
        <dbReference type="ARBA" id="ARBA00022989"/>
    </source>
</evidence>
<evidence type="ECO:0000256" key="1">
    <source>
        <dbReference type="ARBA" id="ARBA00004236"/>
    </source>
</evidence>
<evidence type="ECO:0000313" key="7">
    <source>
        <dbReference type="EMBL" id="QDV75089.1"/>
    </source>
</evidence>
<dbReference type="KEGG" id="bmei:Spa11_32990"/>
<comment type="subcellular location">
    <subcellularLocation>
        <location evidence="1">Cell membrane</location>
    </subcellularLocation>
</comment>
<keyword evidence="2" id="KW-1003">Cell membrane</keyword>
<dbReference type="Proteomes" id="UP000316426">
    <property type="component" value="Chromosome"/>
</dbReference>
<dbReference type="InterPro" id="IPR005899">
    <property type="entry name" value="Na_pump_deCOase"/>
</dbReference>
<dbReference type="RefSeq" id="WP_145114078.1">
    <property type="nucleotide sequence ID" value="NZ_CP036349.1"/>
</dbReference>
<evidence type="ECO:0000256" key="2">
    <source>
        <dbReference type="ARBA" id="ARBA00022475"/>
    </source>
</evidence>
<dbReference type="GO" id="GO:0015081">
    <property type="term" value="F:sodium ion transmembrane transporter activity"/>
    <property type="evidence" value="ECO:0007669"/>
    <property type="project" value="InterPro"/>
</dbReference>
<reference evidence="7 8" key="1">
    <citation type="submission" date="2019-02" db="EMBL/GenBank/DDBJ databases">
        <title>Deep-cultivation of Planctomycetes and their phenomic and genomic characterization uncovers novel biology.</title>
        <authorList>
            <person name="Wiegand S."/>
            <person name="Jogler M."/>
            <person name="Boedeker C."/>
            <person name="Pinto D."/>
            <person name="Vollmers J."/>
            <person name="Rivas-Marin E."/>
            <person name="Kohn T."/>
            <person name="Peeters S.H."/>
            <person name="Heuer A."/>
            <person name="Rast P."/>
            <person name="Oberbeckmann S."/>
            <person name="Bunk B."/>
            <person name="Jeske O."/>
            <person name="Meyerdierks A."/>
            <person name="Storesund J.E."/>
            <person name="Kallscheuer N."/>
            <person name="Luecker S."/>
            <person name="Lage O.M."/>
            <person name="Pohl T."/>
            <person name="Merkel B.J."/>
            <person name="Hornburger P."/>
            <person name="Mueller R.-W."/>
            <person name="Bruemmer F."/>
            <person name="Labrenz M."/>
            <person name="Spormann A.M."/>
            <person name="Op den Camp H."/>
            <person name="Overmann J."/>
            <person name="Amann R."/>
            <person name="Jetten M.S.M."/>
            <person name="Mascher T."/>
            <person name="Medema M.H."/>
            <person name="Devos D.P."/>
            <person name="Kaster A.-K."/>
            <person name="Ovreas L."/>
            <person name="Rohde M."/>
            <person name="Galperin M.Y."/>
            <person name="Jogler C."/>
        </authorList>
    </citation>
    <scope>NUCLEOTIDE SEQUENCE [LARGE SCALE GENOMIC DNA]</scope>
    <source>
        <strain evidence="7 8">Spa11</strain>
    </source>
</reference>
<keyword evidence="3 6" id="KW-0812">Transmembrane</keyword>
<evidence type="ECO:0000256" key="6">
    <source>
        <dbReference type="SAM" id="Phobius"/>
    </source>
</evidence>
<dbReference type="GO" id="GO:0005886">
    <property type="term" value="C:plasma membrane"/>
    <property type="evidence" value="ECO:0007669"/>
    <property type="project" value="UniProtKB-SubCell"/>
</dbReference>
<keyword evidence="5 6" id="KW-0472">Membrane</keyword>
<protein>
    <submittedName>
        <fullName evidence="7">Oxaloacetate decarboxylase, gamma chain</fullName>
    </submittedName>
</protein>
<gene>
    <name evidence="7" type="ORF">Spa11_32990</name>
</gene>
<keyword evidence="8" id="KW-1185">Reference proteome</keyword>
<dbReference type="EMBL" id="CP036349">
    <property type="protein sequence ID" value="QDV75089.1"/>
    <property type="molecule type" value="Genomic_DNA"/>
</dbReference>
<dbReference type="GO" id="GO:0036376">
    <property type="term" value="P:sodium ion export across plasma membrane"/>
    <property type="evidence" value="ECO:0007669"/>
    <property type="project" value="InterPro"/>
</dbReference>
<proteinExistence type="predicted"/>
<organism evidence="7 8">
    <name type="scientific">Botrimarina mediterranea</name>
    <dbReference type="NCBI Taxonomy" id="2528022"/>
    <lineage>
        <taxon>Bacteria</taxon>
        <taxon>Pseudomonadati</taxon>
        <taxon>Planctomycetota</taxon>
        <taxon>Planctomycetia</taxon>
        <taxon>Pirellulales</taxon>
        <taxon>Lacipirellulaceae</taxon>
        <taxon>Botrimarina</taxon>
    </lineage>
</organism>
<dbReference type="AlphaFoldDB" id="A0A518KBE2"/>
<evidence type="ECO:0000256" key="3">
    <source>
        <dbReference type="ARBA" id="ARBA00022692"/>
    </source>
</evidence>
<keyword evidence="4 6" id="KW-1133">Transmembrane helix</keyword>
<sequence length="107" mass="11169">MQLNAQAGVLFAENLSGVRAIIDGNGIAITITGLLIVFAALAAISLFIAALPRLLSALGPYLPEIESHHDLPSGKGAATKSSRDDDIDPRLVAAIGWAVHATRQSDR</sequence>
<evidence type="ECO:0000256" key="5">
    <source>
        <dbReference type="ARBA" id="ARBA00023136"/>
    </source>
</evidence>